<keyword evidence="2" id="KW-0408">Iron</keyword>
<protein>
    <submittedName>
        <fullName evidence="6">Xylene monooxygenase electron transfer component</fullName>
    </submittedName>
</protein>
<evidence type="ECO:0000259" key="4">
    <source>
        <dbReference type="PROSITE" id="PS51085"/>
    </source>
</evidence>
<dbReference type="GO" id="GO:0051537">
    <property type="term" value="F:2 iron, 2 sulfur cluster binding"/>
    <property type="evidence" value="ECO:0007669"/>
    <property type="project" value="UniProtKB-KW"/>
</dbReference>
<evidence type="ECO:0000259" key="5">
    <source>
        <dbReference type="PROSITE" id="PS51384"/>
    </source>
</evidence>
<dbReference type="InterPro" id="IPR050415">
    <property type="entry name" value="MRET"/>
</dbReference>
<gene>
    <name evidence="6" type="primary">xylA</name>
    <name evidence="6" type="ORF">LMG28688_00577</name>
</gene>
<reference evidence="6 7" key="1">
    <citation type="submission" date="2020-04" db="EMBL/GenBank/DDBJ databases">
        <authorList>
            <person name="De Canck E."/>
        </authorList>
    </citation>
    <scope>NUCLEOTIDE SEQUENCE [LARGE SCALE GENOMIC DNA]</scope>
    <source>
        <strain evidence="6 7">LMG 28688</strain>
    </source>
</reference>
<keyword evidence="2" id="KW-0001">2Fe-2S</keyword>
<name>A0A6J5FIE9_9BURK</name>
<proteinExistence type="predicted"/>
<keyword evidence="2" id="KW-0479">Metal-binding</keyword>
<feature type="domain" description="FAD-binding FR-type" evidence="5">
    <location>
        <begin position="117"/>
        <end position="222"/>
    </location>
</feature>
<evidence type="ECO:0000256" key="1">
    <source>
        <dbReference type="ARBA" id="ARBA00001974"/>
    </source>
</evidence>
<dbReference type="Gene3D" id="2.40.30.10">
    <property type="entry name" value="Translation factors"/>
    <property type="match status" value="1"/>
</dbReference>
<dbReference type="InterPro" id="IPR017938">
    <property type="entry name" value="Riboflavin_synthase-like_b-brl"/>
</dbReference>
<dbReference type="Pfam" id="PF00111">
    <property type="entry name" value="Fer2"/>
    <property type="match status" value="1"/>
</dbReference>
<dbReference type="InterPro" id="IPR001433">
    <property type="entry name" value="OxRdtase_FAD/NAD-bd"/>
</dbReference>
<evidence type="ECO:0000256" key="3">
    <source>
        <dbReference type="ARBA" id="ARBA00034078"/>
    </source>
</evidence>
<dbReference type="PROSITE" id="PS51085">
    <property type="entry name" value="2FE2S_FER_2"/>
    <property type="match status" value="1"/>
</dbReference>
<dbReference type="EMBL" id="CADIKL010000002">
    <property type="protein sequence ID" value="CAB3778373.1"/>
    <property type="molecule type" value="Genomic_DNA"/>
</dbReference>
<keyword evidence="7" id="KW-1185">Reference proteome</keyword>
<comment type="cofactor">
    <cofactor evidence="1">
        <name>FAD</name>
        <dbReference type="ChEBI" id="CHEBI:57692"/>
    </cofactor>
</comment>
<dbReference type="Proteomes" id="UP000494119">
    <property type="component" value="Unassembled WGS sequence"/>
</dbReference>
<dbReference type="InterPro" id="IPR006058">
    <property type="entry name" value="2Fe2S_fd_BS"/>
</dbReference>
<dbReference type="Gene3D" id="3.10.20.30">
    <property type="match status" value="1"/>
</dbReference>
<dbReference type="PRINTS" id="PR00371">
    <property type="entry name" value="FPNCR"/>
</dbReference>
<dbReference type="CDD" id="cd00207">
    <property type="entry name" value="fer2"/>
    <property type="match status" value="1"/>
</dbReference>
<sequence>MNDGDNTRTELDDAPPGAFRLEVANGAGSCWLRPGETVLKAAVRQGIRIPHLCMTGECGSCRCRLVRGTVRLKRDISSHVDAAALHKGDLLACQSEAQSDILLAVPGLSRGEDSGAPITTDCRIKSVTPLNHDIRLLTLELDKTITYRAGQYGQICIPEHPSLESAPRCYSFSSAPQDHPQTEVQFHVRRVPGGQFTEWLFAGDRAGHPLTMTGPLGDFGFRDDGRAVVCVAGGSGLAPIKAMLEQMSGLERAPDTTLFFAVRSQRDLYCMDELERLQSHWPAPGRLLVLPVLSSEAADSGWQGLRGFCTEHLERFCSLADTSFYLCGPPPMVDATLEKLQGHTPAHCIHYDRFFDRSHFSEAAA</sequence>
<dbReference type="RefSeq" id="WP_129563511.1">
    <property type="nucleotide sequence ID" value="NZ_CADIKL010000002.1"/>
</dbReference>
<dbReference type="PANTHER" id="PTHR47354">
    <property type="entry name" value="NADH OXIDOREDUCTASE HCR"/>
    <property type="match status" value="1"/>
</dbReference>
<evidence type="ECO:0000313" key="7">
    <source>
        <dbReference type="Proteomes" id="UP000494119"/>
    </source>
</evidence>
<keyword evidence="6" id="KW-0560">Oxidoreductase</keyword>
<dbReference type="InterPro" id="IPR039261">
    <property type="entry name" value="FNR_nucleotide-bd"/>
</dbReference>
<dbReference type="PANTHER" id="PTHR47354:SF5">
    <property type="entry name" value="PROTEIN RFBI"/>
    <property type="match status" value="1"/>
</dbReference>
<dbReference type="PRINTS" id="PR00410">
    <property type="entry name" value="PHEHYDRXLASE"/>
</dbReference>
<dbReference type="InterPro" id="IPR036010">
    <property type="entry name" value="2Fe-2S_ferredoxin-like_sf"/>
</dbReference>
<dbReference type="PROSITE" id="PS00197">
    <property type="entry name" value="2FE2S_FER_1"/>
    <property type="match status" value="1"/>
</dbReference>
<dbReference type="PROSITE" id="PS51384">
    <property type="entry name" value="FAD_FR"/>
    <property type="match status" value="1"/>
</dbReference>
<dbReference type="InterPro" id="IPR001709">
    <property type="entry name" value="Flavoprot_Pyr_Nucl_cyt_Rdtase"/>
</dbReference>
<keyword evidence="2" id="KW-0411">Iron-sulfur</keyword>
<dbReference type="GO" id="GO:0004497">
    <property type="term" value="F:monooxygenase activity"/>
    <property type="evidence" value="ECO:0007669"/>
    <property type="project" value="UniProtKB-KW"/>
</dbReference>
<dbReference type="Pfam" id="PF00175">
    <property type="entry name" value="NAD_binding_1"/>
    <property type="match status" value="1"/>
</dbReference>
<dbReference type="SUPFAM" id="SSF54292">
    <property type="entry name" value="2Fe-2S ferredoxin-like"/>
    <property type="match status" value="1"/>
</dbReference>
<dbReference type="AlphaFoldDB" id="A0A6J5FIE9"/>
<dbReference type="SUPFAM" id="SSF63380">
    <property type="entry name" value="Riboflavin synthase domain-like"/>
    <property type="match status" value="1"/>
</dbReference>
<evidence type="ECO:0000313" key="6">
    <source>
        <dbReference type="EMBL" id="CAB3778373.1"/>
    </source>
</evidence>
<dbReference type="InterPro" id="IPR008333">
    <property type="entry name" value="Cbr1-like_FAD-bd_dom"/>
</dbReference>
<dbReference type="Gene3D" id="3.40.50.80">
    <property type="entry name" value="Nucleotide-binding domain of ferredoxin-NADP reductase (FNR) module"/>
    <property type="match status" value="1"/>
</dbReference>
<accession>A0A6J5FIE9</accession>
<dbReference type="InterPro" id="IPR017927">
    <property type="entry name" value="FAD-bd_FR_type"/>
</dbReference>
<dbReference type="InterPro" id="IPR012675">
    <property type="entry name" value="Beta-grasp_dom_sf"/>
</dbReference>
<comment type="cofactor">
    <cofactor evidence="3">
        <name>[2Fe-2S] cluster</name>
        <dbReference type="ChEBI" id="CHEBI:190135"/>
    </cofactor>
</comment>
<keyword evidence="6" id="KW-0503">Monooxygenase</keyword>
<dbReference type="InterPro" id="IPR001041">
    <property type="entry name" value="2Fe-2S_ferredoxin-type"/>
</dbReference>
<evidence type="ECO:0000256" key="2">
    <source>
        <dbReference type="ARBA" id="ARBA00022714"/>
    </source>
</evidence>
<dbReference type="SUPFAM" id="SSF52343">
    <property type="entry name" value="Ferredoxin reductase-like, C-terminal NADP-linked domain"/>
    <property type="match status" value="1"/>
</dbReference>
<feature type="domain" description="2Fe-2S ferredoxin-type" evidence="4">
    <location>
        <begin position="19"/>
        <end position="109"/>
    </location>
</feature>
<dbReference type="Pfam" id="PF00970">
    <property type="entry name" value="FAD_binding_6"/>
    <property type="match status" value="1"/>
</dbReference>
<organism evidence="6 7">
    <name type="scientific">Paraburkholderia caffeinitolerans</name>
    <dbReference type="NCBI Taxonomy" id="1723730"/>
    <lineage>
        <taxon>Bacteria</taxon>
        <taxon>Pseudomonadati</taxon>
        <taxon>Pseudomonadota</taxon>
        <taxon>Betaproteobacteria</taxon>
        <taxon>Burkholderiales</taxon>
        <taxon>Burkholderiaceae</taxon>
        <taxon>Paraburkholderia</taxon>
    </lineage>
</organism>